<dbReference type="Proteomes" id="UP000245283">
    <property type="component" value="Unassembled WGS sequence"/>
</dbReference>
<dbReference type="PANTHER" id="PTHR30627:SF1">
    <property type="entry name" value="PEPTIDOGLYCAN D,D-TRANSPEPTIDASE FTSI"/>
    <property type="match status" value="1"/>
</dbReference>
<reference evidence="9" key="1">
    <citation type="submission" date="2018-05" db="EMBL/GenBank/DDBJ databases">
        <authorList>
            <person name="Li Y."/>
        </authorList>
    </citation>
    <scope>NUCLEOTIDE SEQUENCE [LARGE SCALE GENOMIC DNA]</scope>
    <source>
        <strain evidence="9">sk1b4</strain>
    </source>
</reference>
<dbReference type="SUPFAM" id="SSF56519">
    <property type="entry name" value="Penicillin binding protein dimerisation domain"/>
    <property type="match status" value="1"/>
</dbReference>
<accession>A0A2V1K402</accession>
<dbReference type="SUPFAM" id="SSF56601">
    <property type="entry name" value="beta-lactamase/transpeptidase-like"/>
    <property type="match status" value="1"/>
</dbReference>
<dbReference type="Gene3D" id="3.40.710.10">
    <property type="entry name" value="DD-peptidase/beta-lactamase superfamily"/>
    <property type="match status" value="1"/>
</dbReference>
<dbReference type="InterPro" id="IPR005311">
    <property type="entry name" value="PBP_dimer"/>
</dbReference>
<dbReference type="OrthoDB" id="9789078at2"/>
<feature type="transmembrane region" description="Helical" evidence="5">
    <location>
        <begin position="21"/>
        <end position="40"/>
    </location>
</feature>
<comment type="similarity">
    <text evidence="2">Belongs to the transpeptidase family.</text>
</comment>
<feature type="compositionally biased region" description="Polar residues" evidence="4">
    <location>
        <begin position="304"/>
        <end position="318"/>
    </location>
</feature>
<dbReference type="GO" id="GO:0008658">
    <property type="term" value="F:penicillin binding"/>
    <property type="evidence" value="ECO:0007669"/>
    <property type="project" value="InterPro"/>
</dbReference>
<evidence type="ECO:0000256" key="2">
    <source>
        <dbReference type="ARBA" id="ARBA00007171"/>
    </source>
</evidence>
<comment type="caution">
    <text evidence="8">The sequence shown here is derived from an EMBL/GenBank/DDBJ whole genome shotgun (WGS) entry which is preliminary data.</text>
</comment>
<evidence type="ECO:0000256" key="5">
    <source>
        <dbReference type="SAM" id="Phobius"/>
    </source>
</evidence>
<proteinExistence type="inferred from homology"/>
<dbReference type="Gene3D" id="3.90.1310.10">
    <property type="entry name" value="Penicillin-binding protein 2a (Domain 2)"/>
    <property type="match status" value="1"/>
</dbReference>
<protein>
    <submittedName>
        <fullName evidence="8">Penicillin-binding protein 2</fullName>
    </submittedName>
</protein>
<dbReference type="Gene3D" id="3.30.450.330">
    <property type="match status" value="1"/>
</dbReference>
<feature type="region of interest" description="Disordered" evidence="4">
    <location>
        <begin position="299"/>
        <end position="328"/>
    </location>
</feature>
<keyword evidence="5" id="KW-0812">Transmembrane</keyword>
<evidence type="ECO:0000259" key="6">
    <source>
        <dbReference type="Pfam" id="PF00905"/>
    </source>
</evidence>
<comment type="subcellular location">
    <subcellularLocation>
        <location evidence="1">Membrane</location>
    </subcellularLocation>
</comment>
<keyword evidence="5" id="KW-1133">Transmembrane helix</keyword>
<dbReference type="InterPro" id="IPR001460">
    <property type="entry name" value="PCN-bd_Tpept"/>
</dbReference>
<evidence type="ECO:0000256" key="1">
    <source>
        <dbReference type="ARBA" id="ARBA00004370"/>
    </source>
</evidence>
<feature type="domain" description="Penicillin-binding protein dimerisation" evidence="7">
    <location>
        <begin position="64"/>
        <end position="232"/>
    </location>
</feature>
<dbReference type="Pfam" id="PF03717">
    <property type="entry name" value="PBP_dimer"/>
    <property type="match status" value="1"/>
</dbReference>
<dbReference type="RefSeq" id="WP_109094300.1">
    <property type="nucleotide sequence ID" value="NZ_QETB01000005.1"/>
</dbReference>
<keyword evidence="9" id="KW-1185">Reference proteome</keyword>
<sequence length="619" mass="65763">MADHQSLSARLKAPSTHSRRLRMLLTVFLVCSIVLGIRLVDLQGVRADDLSESAAEFRTRSYTLQARRGSIVDSSGAVMATSVERYNVAVNQKLIGEYIKYEEDESGEVVPVGTGAAAAAKELAPLLDMDEAELGGKLLGGDEKRTFVYLKKDISPELWREIRALRIPGIEPEQFMKREYPNGKVAGNVLGYTGLTGEATDDDTVETAQGQAGIERSLNDVLTGEDGELSVQIAGGAVLPNGDRSETPAVDGSDVMLTINRDLQDNLETAVDKTVEDQGAKWASAVVIEIGTGSVLALADSDTPDPSNLSDTDSSNWGSRAVSAPVEPGSTGKLMTFAAAVDQGKVEPLSTFTVSSTLTMPNGETIKDNETHATEDMTVAGILALSYNTGLIQIGDTISDDTRFDYMKKFGIGSKTGIELPAESAGILHDPSTWDNRTHYTTMFGQAWAATTLQLGQMVSVIGNGGVKAPVHIVDTVTDADGTEHPTVAEESEQVISPESADTMIEMMQAVTDSQSTGWRAKVPGYNIAGKTGTAQVPDENGNLTRRVGTFVGLVPAEDPQIAIAVAVYDASGAGYGGDVAAPVFKDVTTFAVRQLGIPPSTEPLVRLQWYPGEDVDND</sequence>
<dbReference type="AlphaFoldDB" id="A0A2V1K402"/>
<keyword evidence="3 5" id="KW-0472">Membrane</keyword>
<dbReference type="InterPro" id="IPR050515">
    <property type="entry name" value="Beta-lactam/transpept"/>
</dbReference>
<evidence type="ECO:0000256" key="4">
    <source>
        <dbReference type="SAM" id="MobiDB-lite"/>
    </source>
</evidence>
<dbReference type="PANTHER" id="PTHR30627">
    <property type="entry name" value="PEPTIDOGLYCAN D,D-TRANSPEPTIDASE"/>
    <property type="match status" value="1"/>
</dbReference>
<name>A0A2V1K402_9ACTO</name>
<dbReference type="GO" id="GO:0005886">
    <property type="term" value="C:plasma membrane"/>
    <property type="evidence" value="ECO:0007669"/>
    <property type="project" value="TreeGrafter"/>
</dbReference>
<evidence type="ECO:0000259" key="7">
    <source>
        <dbReference type="Pfam" id="PF03717"/>
    </source>
</evidence>
<dbReference type="Pfam" id="PF00905">
    <property type="entry name" value="Transpeptidase"/>
    <property type="match status" value="1"/>
</dbReference>
<evidence type="ECO:0000313" key="8">
    <source>
        <dbReference type="EMBL" id="PWF25811.1"/>
    </source>
</evidence>
<gene>
    <name evidence="8" type="ORF">DD236_10275</name>
</gene>
<evidence type="ECO:0000256" key="3">
    <source>
        <dbReference type="ARBA" id="ARBA00023136"/>
    </source>
</evidence>
<dbReference type="InterPro" id="IPR012338">
    <property type="entry name" value="Beta-lactam/transpept-like"/>
</dbReference>
<evidence type="ECO:0000313" key="9">
    <source>
        <dbReference type="Proteomes" id="UP000245283"/>
    </source>
</evidence>
<dbReference type="EMBL" id="QETB01000005">
    <property type="protein sequence ID" value="PWF25811.1"/>
    <property type="molecule type" value="Genomic_DNA"/>
</dbReference>
<organism evidence="8 9">
    <name type="scientific">Ancrocorticia populi</name>
    <dbReference type="NCBI Taxonomy" id="2175228"/>
    <lineage>
        <taxon>Bacteria</taxon>
        <taxon>Bacillati</taxon>
        <taxon>Actinomycetota</taxon>
        <taxon>Actinomycetes</taxon>
        <taxon>Actinomycetales</taxon>
        <taxon>Actinomycetaceae</taxon>
        <taxon>Ancrocorticia</taxon>
    </lineage>
</organism>
<dbReference type="GO" id="GO:0071555">
    <property type="term" value="P:cell wall organization"/>
    <property type="evidence" value="ECO:0007669"/>
    <property type="project" value="TreeGrafter"/>
</dbReference>
<feature type="domain" description="Penicillin-binding protein transpeptidase" evidence="6">
    <location>
        <begin position="284"/>
        <end position="588"/>
    </location>
</feature>
<dbReference type="InterPro" id="IPR036138">
    <property type="entry name" value="PBP_dimer_sf"/>
</dbReference>